<dbReference type="Proteomes" id="UP000076532">
    <property type="component" value="Unassembled WGS sequence"/>
</dbReference>
<name>A0A166QUI5_9AGAM</name>
<feature type="region of interest" description="Disordered" evidence="2">
    <location>
        <begin position="1"/>
        <end position="117"/>
    </location>
</feature>
<evidence type="ECO:0000256" key="1">
    <source>
        <dbReference type="PROSITE-ProRule" id="PRU00110"/>
    </source>
</evidence>
<evidence type="ECO:0000259" key="3">
    <source>
        <dbReference type="PROSITE" id="PS50894"/>
    </source>
</evidence>
<dbReference type="Gene3D" id="1.20.120.160">
    <property type="entry name" value="HPT domain"/>
    <property type="match status" value="1"/>
</dbReference>
<dbReference type="InterPro" id="IPR036641">
    <property type="entry name" value="HPT_dom_sf"/>
</dbReference>
<dbReference type="Pfam" id="PF01627">
    <property type="entry name" value="Hpt"/>
    <property type="match status" value="1"/>
</dbReference>
<evidence type="ECO:0000313" key="4">
    <source>
        <dbReference type="EMBL" id="KZP27557.1"/>
    </source>
</evidence>
<proteinExistence type="predicted"/>
<feature type="compositionally biased region" description="Polar residues" evidence="2">
    <location>
        <begin position="29"/>
        <end position="45"/>
    </location>
</feature>
<dbReference type="EMBL" id="KV417508">
    <property type="protein sequence ID" value="KZP27557.1"/>
    <property type="molecule type" value="Genomic_DNA"/>
</dbReference>
<dbReference type="OrthoDB" id="1673781at2759"/>
<feature type="compositionally biased region" description="Polar residues" evidence="2">
    <location>
        <begin position="70"/>
        <end position="79"/>
    </location>
</feature>
<dbReference type="InterPro" id="IPR008207">
    <property type="entry name" value="Sig_transdc_His_kin_Hpt_dom"/>
</dbReference>
<accession>A0A166QUI5</accession>
<dbReference type="STRING" id="436010.A0A166QUI5"/>
<keyword evidence="1" id="KW-0597">Phosphoprotein</keyword>
<feature type="domain" description="HPt" evidence="3">
    <location>
        <begin position="136"/>
        <end position="241"/>
    </location>
</feature>
<organism evidence="4 5">
    <name type="scientific">Athelia psychrophila</name>
    <dbReference type="NCBI Taxonomy" id="1759441"/>
    <lineage>
        <taxon>Eukaryota</taxon>
        <taxon>Fungi</taxon>
        <taxon>Dikarya</taxon>
        <taxon>Basidiomycota</taxon>
        <taxon>Agaricomycotina</taxon>
        <taxon>Agaricomycetes</taxon>
        <taxon>Agaricomycetidae</taxon>
        <taxon>Atheliales</taxon>
        <taxon>Atheliaceae</taxon>
        <taxon>Athelia</taxon>
    </lineage>
</organism>
<dbReference type="PROSITE" id="PS50894">
    <property type="entry name" value="HPT"/>
    <property type="match status" value="1"/>
</dbReference>
<keyword evidence="5" id="KW-1185">Reference proteome</keyword>
<evidence type="ECO:0000313" key="5">
    <source>
        <dbReference type="Proteomes" id="UP000076532"/>
    </source>
</evidence>
<reference evidence="4 5" key="1">
    <citation type="journal article" date="2016" name="Mol. Biol. Evol.">
        <title>Comparative Genomics of Early-Diverging Mushroom-Forming Fungi Provides Insights into the Origins of Lignocellulose Decay Capabilities.</title>
        <authorList>
            <person name="Nagy L.G."/>
            <person name="Riley R."/>
            <person name="Tritt A."/>
            <person name="Adam C."/>
            <person name="Daum C."/>
            <person name="Floudas D."/>
            <person name="Sun H."/>
            <person name="Yadav J.S."/>
            <person name="Pangilinan J."/>
            <person name="Larsson K.H."/>
            <person name="Matsuura K."/>
            <person name="Barry K."/>
            <person name="Labutti K."/>
            <person name="Kuo R."/>
            <person name="Ohm R.A."/>
            <person name="Bhattacharya S.S."/>
            <person name="Shirouzu T."/>
            <person name="Yoshinaga Y."/>
            <person name="Martin F.M."/>
            <person name="Grigoriev I.V."/>
            <person name="Hibbett D.S."/>
        </authorList>
    </citation>
    <scope>NUCLEOTIDE SEQUENCE [LARGE SCALE GENOMIC DNA]</scope>
    <source>
        <strain evidence="4 5">CBS 109695</strain>
    </source>
</reference>
<dbReference type="AlphaFoldDB" id="A0A166QUI5"/>
<protein>
    <recommendedName>
        <fullName evidence="3">HPt domain-containing protein</fullName>
    </recommendedName>
</protein>
<evidence type="ECO:0000256" key="2">
    <source>
        <dbReference type="SAM" id="MobiDB-lite"/>
    </source>
</evidence>
<dbReference type="GO" id="GO:0000160">
    <property type="term" value="P:phosphorelay signal transduction system"/>
    <property type="evidence" value="ECO:0007669"/>
    <property type="project" value="InterPro"/>
</dbReference>
<feature type="modified residue" description="Phosphohistidine" evidence="1">
    <location>
        <position position="175"/>
    </location>
</feature>
<dbReference type="SUPFAM" id="SSF47226">
    <property type="entry name" value="Histidine-containing phosphotransfer domain, HPT domain"/>
    <property type="match status" value="1"/>
</dbReference>
<feature type="compositionally biased region" description="Low complexity" evidence="2">
    <location>
        <begin position="46"/>
        <end position="57"/>
    </location>
</feature>
<gene>
    <name evidence="4" type="ORF">FIBSPDRAFT_298487</name>
</gene>
<sequence length="246" mass="26252">MSIAQRRPALGPSIDTRQRHPHISAPYRPTTQPQPTSGHSSGNTTPSPLSSAPSSPAIMQKTRPPMARHASTTAARSPSGTGGGGRMHRVASSAPHSPVSRTTVLPAHHQQHPQTAPPIEMEIFAQILDLDDDDGAHACSRALVAAFFQQARTAHRDMLRAYAKQNPTELAALGHFLMGSAAALGIARLSYTCRQIERHGTVAADLGSVGTHRAEAMATVGALLGRVEGEYVGAERWLGRWYEEEG</sequence>